<dbReference type="PROSITE" id="PS51722">
    <property type="entry name" value="G_TR_2"/>
    <property type="match status" value="1"/>
</dbReference>
<dbReference type="CDD" id="cd16262">
    <property type="entry name" value="EFG_III"/>
    <property type="match status" value="1"/>
</dbReference>
<dbReference type="STRING" id="329726.AM1_0601"/>
<dbReference type="CDD" id="cd03713">
    <property type="entry name" value="EFG_mtEFG_C"/>
    <property type="match status" value="1"/>
</dbReference>
<reference evidence="4 5" key="1">
    <citation type="journal article" date="2008" name="Proc. Natl. Acad. Sci. U.S.A.">
        <title>Niche adaptation and genome expansion in the chlorophyll d-producing cyanobacterium Acaryochloris marina.</title>
        <authorList>
            <person name="Swingley W.D."/>
            <person name="Chen M."/>
            <person name="Cheung P.C."/>
            <person name="Conrad A.L."/>
            <person name="Dejesa L.C."/>
            <person name="Hao J."/>
            <person name="Honchak B.M."/>
            <person name="Karbach L.E."/>
            <person name="Kurdoglu A."/>
            <person name="Lahiri S."/>
            <person name="Mastrian S.D."/>
            <person name="Miyashita H."/>
            <person name="Page L."/>
            <person name="Ramakrishna P."/>
            <person name="Satoh S."/>
            <person name="Sattley W.M."/>
            <person name="Shimada Y."/>
            <person name="Taylor H.L."/>
            <person name="Tomo T."/>
            <person name="Tsuchiya T."/>
            <person name="Wang Z.T."/>
            <person name="Raymond J."/>
            <person name="Mimuro M."/>
            <person name="Blankenship R.E."/>
            <person name="Touchman J.W."/>
        </authorList>
    </citation>
    <scope>NUCLEOTIDE SEQUENCE [LARGE SCALE GENOMIC DNA]</scope>
    <source>
        <strain evidence="5">MBIC 11017</strain>
    </source>
</reference>
<evidence type="ECO:0000313" key="5">
    <source>
        <dbReference type="Proteomes" id="UP000000268"/>
    </source>
</evidence>
<dbReference type="NCBIfam" id="NF009891">
    <property type="entry name" value="PRK13351.1-1"/>
    <property type="match status" value="1"/>
</dbReference>
<dbReference type="Gene3D" id="3.40.50.300">
    <property type="entry name" value="P-loop containing nucleotide triphosphate hydrolases"/>
    <property type="match status" value="1"/>
</dbReference>
<dbReference type="PANTHER" id="PTHR43261:SF7">
    <property type="entry name" value="ELONGATION FACTOR G-LIKE PROTEIN"/>
    <property type="match status" value="1"/>
</dbReference>
<dbReference type="Pfam" id="PF03764">
    <property type="entry name" value="EFG_IV"/>
    <property type="match status" value="1"/>
</dbReference>
<dbReference type="Pfam" id="PF22042">
    <property type="entry name" value="EF-G_D2"/>
    <property type="match status" value="1"/>
</dbReference>
<keyword evidence="2" id="KW-0342">GTP-binding</keyword>
<dbReference type="PANTHER" id="PTHR43261">
    <property type="entry name" value="TRANSLATION ELONGATION FACTOR G-RELATED"/>
    <property type="match status" value="1"/>
</dbReference>
<dbReference type="InterPro" id="IPR005517">
    <property type="entry name" value="Transl_elong_EFG/EF2_IV"/>
</dbReference>
<dbReference type="EMBL" id="CP000828">
    <property type="protein sequence ID" value="ABW25651.1"/>
    <property type="molecule type" value="Genomic_DNA"/>
</dbReference>
<dbReference type="InterPro" id="IPR053905">
    <property type="entry name" value="EF-G-like_DII"/>
</dbReference>
<dbReference type="SUPFAM" id="SSF54980">
    <property type="entry name" value="EF-G C-terminal domain-like"/>
    <property type="match status" value="2"/>
</dbReference>
<dbReference type="InterPro" id="IPR047872">
    <property type="entry name" value="EFG_IV"/>
</dbReference>
<dbReference type="GO" id="GO:0005525">
    <property type="term" value="F:GTP binding"/>
    <property type="evidence" value="ECO:0007669"/>
    <property type="project" value="UniProtKB-KW"/>
</dbReference>
<proteinExistence type="predicted"/>
<dbReference type="Gene3D" id="3.30.230.10">
    <property type="match status" value="1"/>
</dbReference>
<organism evidence="4 5">
    <name type="scientific">Acaryochloris marina (strain MBIC 11017)</name>
    <dbReference type="NCBI Taxonomy" id="329726"/>
    <lineage>
        <taxon>Bacteria</taxon>
        <taxon>Bacillati</taxon>
        <taxon>Cyanobacteriota</taxon>
        <taxon>Cyanophyceae</taxon>
        <taxon>Acaryochloridales</taxon>
        <taxon>Acaryochloridaceae</taxon>
        <taxon>Acaryochloris</taxon>
    </lineage>
</organism>
<evidence type="ECO:0000313" key="4">
    <source>
        <dbReference type="EMBL" id="ABW25651.1"/>
    </source>
</evidence>
<keyword evidence="5" id="KW-1185">Reference proteome</keyword>
<name>B0CD60_ACAM1</name>
<dbReference type="InterPro" id="IPR009022">
    <property type="entry name" value="EFG_III"/>
</dbReference>
<dbReference type="GO" id="GO:0032790">
    <property type="term" value="P:ribosome disassembly"/>
    <property type="evidence" value="ECO:0007669"/>
    <property type="project" value="TreeGrafter"/>
</dbReference>
<keyword evidence="1" id="KW-0547">Nucleotide-binding</keyword>
<dbReference type="InterPro" id="IPR035647">
    <property type="entry name" value="EFG_III/V"/>
</dbReference>
<dbReference type="Gene3D" id="3.30.70.240">
    <property type="match status" value="1"/>
</dbReference>
<dbReference type="InterPro" id="IPR027417">
    <property type="entry name" value="P-loop_NTPase"/>
</dbReference>
<keyword evidence="4" id="KW-0648">Protein biosynthesis</keyword>
<dbReference type="NCBIfam" id="NF009381">
    <property type="entry name" value="PRK12740.1-5"/>
    <property type="match status" value="1"/>
</dbReference>
<dbReference type="eggNOG" id="COG0480">
    <property type="taxonomic scope" value="Bacteria"/>
</dbReference>
<dbReference type="Pfam" id="PF00009">
    <property type="entry name" value="GTP_EFTU"/>
    <property type="match status" value="1"/>
</dbReference>
<dbReference type="RefSeq" id="WP_012161250.1">
    <property type="nucleotide sequence ID" value="NC_009925.1"/>
</dbReference>
<dbReference type="OrthoDB" id="580826at2"/>
<evidence type="ECO:0000256" key="1">
    <source>
        <dbReference type="ARBA" id="ARBA00022741"/>
    </source>
</evidence>
<sequence>MNSFRNIALVGPYSSGKTTLLESLLHVTEVTTRKGSVKEGNTVGDASAEARERQMSTEVTAASFEHGGLSFTFLDCPGSVELLQETLNCLVGVDAAVVVCEPEPQKVLTLAPLFQTLDEWEIPHLVFINKMDRANSPFSEVLDALKQVSSRPLVLHQYPIGQNEDLQGFIDLVSEQAFHYHPDSPADPMPLPAELADQEKAAHTEMLEALADFDDHLLEELLEDIEPPQSEVLQDLKTELGADLIVPVFVGVAEAGYGVRPLLDALEKEAPEANDTAKSRELEPSSDRLVAQVLKNYFSPQGGKLSLVRVWQGTLTDGMILNQVRVGGIYRLLGQQQKTLTQAEAGDIVALSRLDGVKTGDTLVVVDGSAVPDLPTAQQLEPVYSLAIAPRDRKDEVKLSSAVSKLLEEDPSLSWEHRETTHEIILWGQGDIHLKIAIDRLGRKHKLPIKTHTPHVPYKESIRKSASSHGRYKHQTGGHGQFGDVRLDIKPKARGEGFTFKETIVGGVVPRQYIPGVEMGVREFLQHGVLGFPIVDIDVTLTDGSYHSVDSSEQAFKQAARIAMQSGLPNCQPVLLEPIERVILSTPTKFTSQVLRLISNHRGQVLGYEGKSGWDSWDEISAYLPMAEMQSLIIELRSLTQGVGFFIWRDDHLEEVPDKVAERVLARVETEF</sequence>
<gene>
    <name evidence="4" type="ordered locus">AM1_0601</name>
</gene>
<dbReference type="SUPFAM" id="SSF50447">
    <property type="entry name" value="Translation proteins"/>
    <property type="match status" value="1"/>
</dbReference>
<evidence type="ECO:0000256" key="2">
    <source>
        <dbReference type="ARBA" id="ARBA00023134"/>
    </source>
</evidence>
<dbReference type="Pfam" id="PF00679">
    <property type="entry name" value="EFG_C"/>
    <property type="match status" value="1"/>
</dbReference>
<dbReference type="KEGG" id="amr:AM1_0601"/>
<dbReference type="GO" id="GO:0003924">
    <property type="term" value="F:GTPase activity"/>
    <property type="evidence" value="ECO:0007669"/>
    <property type="project" value="InterPro"/>
</dbReference>
<protein>
    <submittedName>
        <fullName evidence="4">Translation elongation factor EF-G, putative</fullName>
    </submittedName>
</protein>
<dbReference type="NCBIfam" id="NF009379">
    <property type="entry name" value="PRK12740.1-3"/>
    <property type="match status" value="1"/>
</dbReference>
<dbReference type="InterPro" id="IPR041095">
    <property type="entry name" value="EFG_II"/>
</dbReference>
<dbReference type="SMART" id="SM00838">
    <property type="entry name" value="EFG_C"/>
    <property type="match status" value="1"/>
</dbReference>
<dbReference type="InterPro" id="IPR035649">
    <property type="entry name" value="EFG_V"/>
</dbReference>
<dbReference type="GO" id="GO:0003746">
    <property type="term" value="F:translation elongation factor activity"/>
    <property type="evidence" value="ECO:0007669"/>
    <property type="project" value="UniProtKB-KW"/>
</dbReference>
<dbReference type="Gene3D" id="2.40.30.10">
    <property type="entry name" value="Translation factors"/>
    <property type="match status" value="1"/>
</dbReference>
<dbReference type="HOGENOM" id="CLU_002794_4_2_3"/>
<dbReference type="SMART" id="SM00889">
    <property type="entry name" value="EFG_IV"/>
    <property type="match status" value="1"/>
</dbReference>
<dbReference type="InterPro" id="IPR000640">
    <property type="entry name" value="EFG_V-like"/>
</dbReference>
<dbReference type="CDD" id="cd01434">
    <property type="entry name" value="EFG_mtEFG1_IV"/>
    <property type="match status" value="1"/>
</dbReference>
<dbReference type="SUPFAM" id="SSF54211">
    <property type="entry name" value="Ribosomal protein S5 domain 2-like"/>
    <property type="match status" value="1"/>
</dbReference>
<accession>B0CD60</accession>
<dbReference type="InterPro" id="IPR014721">
    <property type="entry name" value="Ribsml_uS5_D2-typ_fold_subgr"/>
</dbReference>
<dbReference type="Proteomes" id="UP000000268">
    <property type="component" value="Chromosome"/>
</dbReference>
<dbReference type="CDD" id="cd04170">
    <property type="entry name" value="EF-G_bact"/>
    <property type="match status" value="1"/>
</dbReference>
<dbReference type="AlphaFoldDB" id="B0CD60"/>
<keyword evidence="4" id="KW-0251">Elongation factor</keyword>
<evidence type="ECO:0000259" key="3">
    <source>
        <dbReference type="PROSITE" id="PS51722"/>
    </source>
</evidence>
<dbReference type="InterPro" id="IPR009000">
    <property type="entry name" value="Transl_B-barrel_sf"/>
</dbReference>
<dbReference type="SUPFAM" id="SSF52540">
    <property type="entry name" value="P-loop containing nucleoside triphosphate hydrolases"/>
    <property type="match status" value="1"/>
</dbReference>
<dbReference type="Gene3D" id="3.30.70.870">
    <property type="entry name" value="Elongation Factor G (Translational Gtpase), domain 3"/>
    <property type="match status" value="1"/>
</dbReference>
<dbReference type="Pfam" id="PF14492">
    <property type="entry name" value="EFG_III"/>
    <property type="match status" value="1"/>
</dbReference>
<dbReference type="InterPro" id="IPR020568">
    <property type="entry name" value="Ribosomal_Su5_D2-typ_SF"/>
</dbReference>
<feature type="domain" description="Tr-type G" evidence="3">
    <location>
        <begin position="2"/>
        <end position="275"/>
    </location>
</feature>
<dbReference type="InterPro" id="IPR000795">
    <property type="entry name" value="T_Tr_GTP-bd_dom"/>
</dbReference>